<reference evidence="13 14" key="1">
    <citation type="submission" date="2022-01" db="EMBL/GenBank/DDBJ databases">
        <title>Labilibaculum sp. nov, a marine bacterium isolated from Antarctica.</title>
        <authorList>
            <person name="Dai W."/>
        </authorList>
    </citation>
    <scope>NUCLEOTIDE SEQUENCE [LARGE SCALE GENOMIC DNA]</scope>
    <source>
        <strain evidence="13 14">DW002</strain>
    </source>
</reference>
<feature type="transmembrane region" description="Helical" evidence="12">
    <location>
        <begin position="119"/>
        <end position="146"/>
    </location>
</feature>
<evidence type="ECO:0000256" key="4">
    <source>
        <dbReference type="ARBA" id="ARBA00022475"/>
    </source>
</evidence>
<feature type="transmembrane region" description="Helical" evidence="12">
    <location>
        <begin position="6"/>
        <end position="23"/>
    </location>
</feature>
<dbReference type="RefSeq" id="WP_275111736.1">
    <property type="nucleotide sequence ID" value="NZ_JAKJSC010000010.1"/>
</dbReference>
<evidence type="ECO:0000256" key="6">
    <source>
        <dbReference type="ARBA" id="ARBA00022989"/>
    </source>
</evidence>
<dbReference type="Gene3D" id="1.20.1730.10">
    <property type="entry name" value="Sodium/glucose cotransporter"/>
    <property type="match status" value="1"/>
</dbReference>
<feature type="transmembrane region" description="Helical" evidence="12">
    <location>
        <begin position="74"/>
        <end position="98"/>
    </location>
</feature>
<feature type="transmembrane region" description="Helical" evidence="12">
    <location>
        <begin position="423"/>
        <end position="441"/>
    </location>
</feature>
<dbReference type="EMBL" id="JAKJSC010000010">
    <property type="protein sequence ID" value="MDE5420406.1"/>
    <property type="molecule type" value="Genomic_DNA"/>
</dbReference>
<dbReference type="InterPro" id="IPR051163">
    <property type="entry name" value="Sodium:Solute_Symporter_SSF"/>
</dbReference>
<dbReference type="CDD" id="cd10326">
    <property type="entry name" value="SLC5sbd_NIS-like"/>
    <property type="match status" value="1"/>
</dbReference>
<keyword evidence="14" id="KW-1185">Reference proteome</keyword>
<keyword evidence="7" id="KW-0915">Sodium</keyword>
<keyword evidence="6 12" id="KW-1133">Transmembrane helix</keyword>
<dbReference type="InterPro" id="IPR001734">
    <property type="entry name" value="Na/solute_symporter"/>
</dbReference>
<evidence type="ECO:0000313" key="14">
    <source>
        <dbReference type="Proteomes" id="UP001528920"/>
    </source>
</evidence>
<comment type="subcellular location">
    <subcellularLocation>
        <location evidence="1">Cell membrane</location>
        <topology evidence="1">Multi-pass membrane protein</topology>
    </subcellularLocation>
</comment>
<keyword evidence="5 12" id="KW-0812">Transmembrane</keyword>
<keyword evidence="10" id="KW-0739">Sodium transport</keyword>
<organism evidence="13 14">
    <name type="scientific">Paralabilibaculum antarcticum</name>
    <dbReference type="NCBI Taxonomy" id="2912572"/>
    <lineage>
        <taxon>Bacteria</taxon>
        <taxon>Pseudomonadati</taxon>
        <taxon>Bacteroidota</taxon>
        <taxon>Bacteroidia</taxon>
        <taxon>Marinilabiliales</taxon>
        <taxon>Marinifilaceae</taxon>
        <taxon>Paralabilibaculum</taxon>
    </lineage>
</organism>
<dbReference type="Proteomes" id="UP001528920">
    <property type="component" value="Unassembled WGS sequence"/>
</dbReference>
<evidence type="ECO:0000256" key="1">
    <source>
        <dbReference type="ARBA" id="ARBA00004651"/>
    </source>
</evidence>
<feature type="transmembrane region" description="Helical" evidence="12">
    <location>
        <begin position="233"/>
        <end position="250"/>
    </location>
</feature>
<evidence type="ECO:0000256" key="2">
    <source>
        <dbReference type="ARBA" id="ARBA00006434"/>
    </source>
</evidence>
<dbReference type="PANTHER" id="PTHR42985:SF47">
    <property type="entry name" value="INTEGRAL MEMBRANE TRANSPORT PROTEIN"/>
    <property type="match status" value="1"/>
</dbReference>
<keyword evidence="9 12" id="KW-0472">Membrane</keyword>
<evidence type="ECO:0000256" key="11">
    <source>
        <dbReference type="RuleBase" id="RU362091"/>
    </source>
</evidence>
<name>A0ABT5VYI1_9BACT</name>
<feature type="transmembrane region" description="Helical" evidence="12">
    <location>
        <begin position="152"/>
        <end position="170"/>
    </location>
</feature>
<keyword evidence="3" id="KW-0813">Transport</keyword>
<comment type="similarity">
    <text evidence="2 11">Belongs to the sodium:solute symporter (SSF) (TC 2.A.21) family.</text>
</comment>
<evidence type="ECO:0000313" key="13">
    <source>
        <dbReference type="EMBL" id="MDE5420406.1"/>
    </source>
</evidence>
<evidence type="ECO:0000256" key="8">
    <source>
        <dbReference type="ARBA" id="ARBA00023065"/>
    </source>
</evidence>
<feature type="transmembrane region" description="Helical" evidence="12">
    <location>
        <begin position="182"/>
        <end position="200"/>
    </location>
</feature>
<dbReference type="PANTHER" id="PTHR42985">
    <property type="entry name" value="SODIUM-COUPLED MONOCARBOXYLATE TRANSPORTER"/>
    <property type="match status" value="1"/>
</dbReference>
<evidence type="ECO:0000256" key="5">
    <source>
        <dbReference type="ARBA" id="ARBA00022692"/>
    </source>
</evidence>
<dbReference type="Pfam" id="PF00474">
    <property type="entry name" value="SSF"/>
    <property type="match status" value="1"/>
</dbReference>
<comment type="caution">
    <text evidence="13">The sequence shown here is derived from an EMBL/GenBank/DDBJ whole genome shotgun (WGS) entry which is preliminary data.</text>
</comment>
<accession>A0ABT5VYI1</accession>
<evidence type="ECO:0000256" key="3">
    <source>
        <dbReference type="ARBA" id="ARBA00022448"/>
    </source>
</evidence>
<feature type="transmembrane region" description="Helical" evidence="12">
    <location>
        <begin position="365"/>
        <end position="385"/>
    </location>
</feature>
<gene>
    <name evidence="13" type="ORF">L3049_20645</name>
</gene>
<keyword evidence="4" id="KW-1003">Cell membrane</keyword>
<keyword evidence="8" id="KW-0406">Ion transport</keyword>
<feature type="transmembrane region" description="Helical" evidence="12">
    <location>
        <begin position="315"/>
        <end position="336"/>
    </location>
</feature>
<proteinExistence type="inferred from homology"/>
<evidence type="ECO:0000256" key="10">
    <source>
        <dbReference type="ARBA" id="ARBA00023201"/>
    </source>
</evidence>
<sequence>MNIWIVFSVVFGYFGLLMLISWITSRNSNNETFFTGNRKSPWYLVAFGMIGASLSGVTFISVPGEVGNTAWSYFQFVLGNFVGYFVVAQVLIPLYYRLKLVSIYSYLNQRFGIGTYKIGSFFFLVSQTIGASFRLFLVAGVLQLAFFNAFGIPFWVTVFITILLIWAYTFRGGIKTIVWTDTLQTLFMLGAVIITIIVIVKDLDLSTQGVVQVIGDSEFSSVFNWDWRSPQNFFKQFFAGIAVVIVMNGLDQNMMQKNLTCKNTKEAQKNIYWFSLSFVLANLMFLCLGVLLYVFAEQHGITLPQKTDDLYAFLALNHFGLVTGVVFLLGITAAAYSSADSALTALTTSFCVDFLKGEVTQKKRLGIHLMFSAIMFVVIVVFSMINDQSVVTAVFKVAGYTYGPLLGLFAFGLGSSRIVRDKWVPLICVLSPIITYMISTYSEQLLWGYRFGFELLIVNGLITFLGLVLISERKRMVMSNTKSTSR</sequence>
<dbReference type="PROSITE" id="PS50283">
    <property type="entry name" value="NA_SOLUT_SYMP_3"/>
    <property type="match status" value="1"/>
</dbReference>
<feature type="transmembrane region" description="Helical" evidence="12">
    <location>
        <begin position="271"/>
        <end position="295"/>
    </location>
</feature>
<protein>
    <submittedName>
        <fullName evidence="13">Sodium:solute symporter</fullName>
    </submittedName>
</protein>
<dbReference type="InterPro" id="IPR038377">
    <property type="entry name" value="Na/Glc_symporter_sf"/>
</dbReference>
<evidence type="ECO:0000256" key="9">
    <source>
        <dbReference type="ARBA" id="ARBA00023136"/>
    </source>
</evidence>
<evidence type="ECO:0000256" key="7">
    <source>
        <dbReference type="ARBA" id="ARBA00023053"/>
    </source>
</evidence>
<feature type="transmembrane region" description="Helical" evidence="12">
    <location>
        <begin position="391"/>
        <end position="411"/>
    </location>
</feature>
<evidence type="ECO:0000256" key="12">
    <source>
        <dbReference type="SAM" id="Phobius"/>
    </source>
</evidence>
<feature type="transmembrane region" description="Helical" evidence="12">
    <location>
        <begin position="447"/>
        <end position="470"/>
    </location>
</feature>
<feature type="transmembrane region" description="Helical" evidence="12">
    <location>
        <begin position="43"/>
        <end position="62"/>
    </location>
</feature>